<sequence>MPKLGAAPDRKGPNQKGKPAEKPLDELSQEERDAEMAQAIRDAMAMPEEQLAAQAEVAEGIYNEFSMALQDLEGLADEVGEFTYADPGMTIRAKLAQNNIQIVGPLTIEALLGKLDKQRKLLGNQIALIKDKNDPKFTGIKNKCDRLFNLIHDLLVEPLQEKTEPNKDQKMAEEEGEKE</sequence>
<dbReference type="Proteomes" id="UP000177521">
    <property type="component" value="Unassembled WGS sequence"/>
</dbReference>
<reference evidence="2 3" key="1">
    <citation type="journal article" date="2016" name="Nat. Commun.">
        <title>Thousands of microbial genomes shed light on interconnected biogeochemical processes in an aquifer system.</title>
        <authorList>
            <person name="Anantharaman K."/>
            <person name="Brown C.T."/>
            <person name="Hug L.A."/>
            <person name="Sharon I."/>
            <person name="Castelle C.J."/>
            <person name="Probst A.J."/>
            <person name="Thomas B.C."/>
            <person name="Singh A."/>
            <person name="Wilkins M.J."/>
            <person name="Karaoz U."/>
            <person name="Brodie E.L."/>
            <person name="Williams K.H."/>
            <person name="Hubbard S.S."/>
            <person name="Banfield J.F."/>
        </authorList>
    </citation>
    <scope>NUCLEOTIDE SEQUENCE [LARGE SCALE GENOMIC DNA]</scope>
</reference>
<organism evidence="2 3">
    <name type="scientific">Candidatus Abawacabacteria bacterium RIFCSPHIGHO2_01_FULL_46_8</name>
    <dbReference type="NCBI Taxonomy" id="1817815"/>
    <lineage>
        <taxon>Bacteria</taxon>
        <taxon>Candidatus Abawacaibacteriota</taxon>
    </lineage>
</organism>
<accession>A0A1F4XLD8</accession>
<gene>
    <name evidence="2" type="ORF">A2788_01710</name>
</gene>
<evidence type="ECO:0000313" key="2">
    <source>
        <dbReference type="EMBL" id="OGC82440.1"/>
    </source>
</evidence>
<dbReference type="EMBL" id="MEWS01000018">
    <property type="protein sequence ID" value="OGC82440.1"/>
    <property type="molecule type" value="Genomic_DNA"/>
</dbReference>
<comment type="caution">
    <text evidence="2">The sequence shown here is derived from an EMBL/GenBank/DDBJ whole genome shotgun (WGS) entry which is preliminary data.</text>
</comment>
<evidence type="ECO:0000313" key="3">
    <source>
        <dbReference type="Proteomes" id="UP000177521"/>
    </source>
</evidence>
<feature type="compositionally biased region" description="Basic and acidic residues" evidence="1">
    <location>
        <begin position="8"/>
        <end position="35"/>
    </location>
</feature>
<proteinExistence type="predicted"/>
<name>A0A1F4XLD8_9BACT</name>
<protein>
    <submittedName>
        <fullName evidence="2">Uncharacterized protein</fullName>
    </submittedName>
</protein>
<feature type="region of interest" description="Disordered" evidence="1">
    <location>
        <begin position="1"/>
        <end position="36"/>
    </location>
</feature>
<evidence type="ECO:0000256" key="1">
    <source>
        <dbReference type="SAM" id="MobiDB-lite"/>
    </source>
</evidence>
<feature type="region of interest" description="Disordered" evidence="1">
    <location>
        <begin position="159"/>
        <end position="179"/>
    </location>
</feature>
<dbReference type="AlphaFoldDB" id="A0A1F4XLD8"/>